<sequence>MKNMDYEINRLSALTYGTIIGLRKFKNQIEEQFEQIPPEYYEGLERTNPHRVAIDDARIPFDQINEILDEVDKLNLYPDKKNISWTEASVDEEYLVLKSRVIDGINEDINEAEIYKFNDKLKAIQFCMDESKKEVERCYKASHDYSSRIDGDSFFVYESDTSTETIFTIREADKVMN</sequence>
<dbReference type="AlphaFoldDB" id="A0AAW9JYF4"/>
<accession>A0AAW9JYF4</accession>
<proteinExistence type="predicted"/>
<organism evidence="1 2">
    <name type="scientific">Carnobacterium maltaromaticum</name>
    <name type="common">Carnobacterium piscicola</name>
    <dbReference type="NCBI Taxonomy" id="2751"/>
    <lineage>
        <taxon>Bacteria</taxon>
        <taxon>Bacillati</taxon>
        <taxon>Bacillota</taxon>
        <taxon>Bacilli</taxon>
        <taxon>Lactobacillales</taxon>
        <taxon>Carnobacteriaceae</taxon>
        <taxon>Carnobacterium</taxon>
    </lineage>
</organism>
<dbReference type="EMBL" id="JAVBVO010000024">
    <property type="protein sequence ID" value="MDZ5760583.1"/>
    <property type="molecule type" value="Genomic_DNA"/>
</dbReference>
<name>A0AAW9JYF4_CARML</name>
<comment type="caution">
    <text evidence="1">The sequence shown here is derived from an EMBL/GenBank/DDBJ whole genome shotgun (WGS) entry which is preliminary data.</text>
</comment>
<reference evidence="1" key="1">
    <citation type="submission" date="2023-08" db="EMBL/GenBank/DDBJ databases">
        <title>Genomic characterization of piscicolin 126 produced by Carnobacterium maltaromaticum CM22 strain isolated from salmon (Salmo salar).</title>
        <authorList>
            <person name="Gonzalez-Gragera E."/>
            <person name="Garcia-Lopez J.D."/>
            <person name="Teso-Perez C."/>
            <person name="Gimenez-Hernandez I."/>
            <person name="Peralta-Sanchez J.M."/>
            <person name="Valdivia E."/>
            <person name="Montalban-Lopez M."/>
            <person name="Martin-Platero A.M."/>
            <person name="Banos A."/>
            <person name="Martinez-Bueno M."/>
        </authorList>
    </citation>
    <scope>NUCLEOTIDE SEQUENCE</scope>
    <source>
        <strain evidence="1">CM22</strain>
    </source>
</reference>
<dbReference type="RefSeq" id="WP_322809754.1">
    <property type="nucleotide sequence ID" value="NZ_JAVBVO010000024.1"/>
</dbReference>
<protein>
    <submittedName>
        <fullName evidence="1">Uncharacterized protein</fullName>
    </submittedName>
</protein>
<evidence type="ECO:0000313" key="1">
    <source>
        <dbReference type="EMBL" id="MDZ5760583.1"/>
    </source>
</evidence>
<evidence type="ECO:0000313" key="2">
    <source>
        <dbReference type="Proteomes" id="UP001290462"/>
    </source>
</evidence>
<gene>
    <name evidence="1" type="ORF">RAK27_18240</name>
</gene>
<dbReference type="Proteomes" id="UP001290462">
    <property type="component" value="Unassembled WGS sequence"/>
</dbReference>